<keyword evidence="2" id="KW-0547">Nucleotide-binding</keyword>
<dbReference type="Gene3D" id="3.40.50.300">
    <property type="entry name" value="P-loop containing nucleotide triphosphate hydrolases"/>
    <property type="match status" value="1"/>
</dbReference>
<evidence type="ECO:0000256" key="3">
    <source>
        <dbReference type="ARBA" id="ARBA00022840"/>
    </source>
</evidence>
<dbReference type="AlphaFoldDB" id="A0A9D1Q758"/>
<dbReference type="PROSITE" id="PS00211">
    <property type="entry name" value="ABC_TRANSPORTER_1"/>
    <property type="match status" value="1"/>
</dbReference>
<evidence type="ECO:0000313" key="6">
    <source>
        <dbReference type="Proteomes" id="UP000823934"/>
    </source>
</evidence>
<evidence type="ECO:0000259" key="4">
    <source>
        <dbReference type="PROSITE" id="PS50893"/>
    </source>
</evidence>
<dbReference type="InterPro" id="IPR003439">
    <property type="entry name" value="ABC_transporter-like_ATP-bd"/>
</dbReference>
<dbReference type="PANTHER" id="PTHR43023:SF6">
    <property type="entry name" value="INTERMEMBRANE PHOSPHOLIPID TRANSPORT SYSTEM ATP-BINDING PROTEIN MLAF"/>
    <property type="match status" value="1"/>
</dbReference>
<evidence type="ECO:0000256" key="2">
    <source>
        <dbReference type="ARBA" id="ARBA00022741"/>
    </source>
</evidence>
<organism evidence="5 6">
    <name type="scientific">Candidatus Ignatzschineria merdigallinarum</name>
    <dbReference type="NCBI Taxonomy" id="2838621"/>
    <lineage>
        <taxon>Bacteria</taxon>
        <taxon>Pseudomonadati</taxon>
        <taxon>Pseudomonadota</taxon>
        <taxon>Gammaproteobacteria</taxon>
        <taxon>Cardiobacteriales</taxon>
        <taxon>Ignatzschineriaceae</taxon>
        <taxon>Ignatzschineria</taxon>
    </lineage>
</organism>
<dbReference type="InterPro" id="IPR003593">
    <property type="entry name" value="AAA+_ATPase"/>
</dbReference>
<dbReference type="InterPro" id="IPR017871">
    <property type="entry name" value="ABC_transporter-like_CS"/>
</dbReference>
<dbReference type="Proteomes" id="UP000823934">
    <property type="component" value="Unassembled WGS sequence"/>
</dbReference>
<keyword evidence="1" id="KW-0813">Transport</keyword>
<dbReference type="SMART" id="SM00382">
    <property type="entry name" value="AAA"/>
    <property type="match status" value="1"/>
</dbReference>
<dbReference type="InterPro" id="IPR027417">
    <property type="entry name" value="P-loop_NTPase"/>
</dbReference>
<comment type="caution">
    <text evidence="5">The sequence shown here is derived from an EMBL/GenBank/DDBJ whole genome shotgun (WGS) entry which is preliminary data.</text>
</comment>
<evidence type="ECO:0000256" key="1">
    <source>
        <dbReference type="ARBA" id="ARBA00022448"/>
    </source>
</evidence>
<dbReference type="GO" id="GO:0005524">
    <property type="term" value="F:ATP binding"/>
    <property type="evidence" value="ECO:0007669"/>
    <property type="project" value="UniProtKB-KW"/>
</dbReference>
<dbReference type="SUPFAM" id="SSF52540">
    <property type="entry name" value="P-loop containing nucleoside triphosphate hydrolases"/>
    <property type="match status" value="1"/>
</dbReference>
<proteinExistence type="predicted"/>
<evidence type="ECO:0000313" key="5">
    <source>
        <dbReference type="EMBL" id="HIW07183.1"/>
    </source>
</evidence>
<feature type="domain" description="ABC transporter" evidence="4">
    <location>
        <begin position="6"/>
        <end position="242"/>
    </location>
</feature>
<dbReference type="PANTHER" id="PTHR43023">
    <property type="entry name" value="PROTEIN TRIGALACTOSYLDIACYLGLYCEROL 3, CHLOROPLASTIC"/>
    <property type="match status" value="1"/>
</dbReference>
<dbReference type="Pfam" id="PF00005">
    <property type="entry name" value="ABC_tran"/>
    <property type="match status" value="1"/>
</dbReference>
<keyword evidence="3 5" id="KW-0067">ATP-binding</keyword>
<reference evidence="5" key="1">
    <citation type="journal article" date="2021" name="PeerJ">
        <title>Extensive microbial diversity within the chicken gut microbiome revealed by metagenomics and culture.</title>
        <authorList>
            <person name="Gilroy R."/>
            <person name="Ravi A."/>
            <person name="Getino M."/>
            <person name="Pursley I."/>
            <person name="Horton D.L."/>
            <person name="Alikhan N.F."/>
            <person name="Baker D."/>
            <person name="Gharbi K."/>
            <person name="Hall N."/>
            <person name="Watson M."/>
            <person name="Adriaenssens E.M."/>
            <person name="Foster-Nyarko E."/>
            <person name="Jarju S."/>
            <person name="Secka A."/>
            <person name="Antonio M."/>
            <person name="Oren A."/>
            <person name="Chaudhuri R.R."/>
            <person name="La Ragione R."/>
            <person name="Hildebrand F."/>
            <person name="Pallen M.J."/>
        </authorList>
    </citation>
    <scope>NUCLEOTIDE SEQUENCE</scope>
    <source>
        <strain evidence="5">CHK160-9182</strain>
    </source>
</reference>
<dbReference type="PROSITE" id="PS50893">
    <property type="entry name" value="ABC_TRANSPORTER_2"/>
    <property type="match status" value="1"/>
</dbReference>
<reference evidence="5" key="2">
    <citation type="submission" date="2021-04" db="EMBL/GenBank/DDBJ databases">
        <authorList>
            <person name="Gilroy R."/>
        </authorList>
    </citation>
    <scope>NUCLEOTIDE SEQUENCE</scope>
    <source>
        <strain evidence="5">CHK160-9182</strain>
    </source>
</reference>
<gene>
    <name evidence="5" type="ORF">H9889_07660</name>
</gene>
<accession>A0A9D1Q758</accession>
<dbReference type="GO" id="GO:0016887">
    <property type="term" value="F:ATP hydrolysis activity"/>
    <property type="evidence" value="ECO:0007669"/>
    <property type="project" value="InterPro"/>
</dbReference>
<sequence length="263" mass="28831">MQDNIIKLEDIHLSFGERTIFKDLSISIPTGKITAILGPSGSGKTTLLRLLSGQIIPQAGRVELMGENVGVISESSLYDIRTKMGVLFQSGALFTDMTVYDNVAFALREHTKLDESMINTLVLLKLQSVGLRALKDYYPSQLSGGQARRAALARAIALDPALLLYDEPFAGQDPISMSVLIRLIKNLNDALKITSVVISHDVEEVLSIADNVCILGEGRIITQGTPDDIRHHEDPWVKQFINGDSDGPVPFHIPTQPLEEVLF</sequence>
<name>A0A9D1Q758_9GAMM</name>
<dbReference type="EMBL" id="DXHP01000171">
    <property type="protein sequence ID" value="HIW07183.1"/>
    <property type="molecule type" value="Genomic_DNA"/>
</dbReference>
<protein>
    <submittedName>
        <fullName evidence="5">ATP-binding cassette domain-containing protein</fullName>
    </submittedName>
</protein>